<evidence type="ECO:0000256" key="1">
    <source>
        <dbReference type="ARBA" id="ARBA00023015"/>
    </source>
</evidence>
<reference evidence="5 6" key="1">
    <citation type="submission" date="2022-04" db="EMBL/GenBank/DDBJ databases">
        <title>Leucobacter sp. isolated from rhizosphere of garlic.</title>
        <authorList>
            <person name="Won M."/>
            <person name="Lee C.-M."/>
            <person name="Woen H.-Y."/>
            <person name="Kwon S.-W."/>
        </authorList>
    </citation>
    <scope>NUCLEOTIDE SEQUENCE [LARGE SCALE GENOMIC DNA]</scope>
    <source>
        <strain evidence="5 6">H21R-40</strain>
    </source>
</reference>
<protein>
    <submittedName>
        <fullName evidence="5">GntR family transcriptional regulator</fullName>
    </submittedName>
</protein>
<dbReference type="InterPro" id="IPR000524">
    <property type="entry name" value="Tscrpt_reg_HTH_GntR"/>
</dbReference>
<keyword evidence="3" id="KW-0804">Transcription</keyword>
<feature type="domain" description="HTH gntR-type" evidence="4">
    <location>
        <begin position="3"/>
        <end position="71"/>
    </location>
</feature>
<dbReference type="Pfam" id="PF00392">
    <property type="entry name" value="GntR"/>
    <property type="match status" value="1"/>
</dbReference>
<dbReference type="PANTHER" id="PTHR44846:SF17">
    <property type="entry name" value="GNTR-FAMILY TRANSCRIPTIONAL REGULATOR"/>
    <property type="match status" value="1"/>
</dbReference>
<dbReference type="SUPFAM" id="SSF64288">
    <property type="entry name" value="Chorismate lyase-like"/>
    <property type="match status" value="1"/>
</dbReference>
<keyword evidence="1" id="KW-0805">Transcription regulation</keyword>
<dbReference type="PRINTS" id="PR00035">
    <property type="entry name" value="HTHGNTR"/>
</dbReference>
<keyword evidence="6" id="KW-1185">Reference proteome</keyword>
<name>A0ABY4FKN5_9MICO</name>
<gene>
    <name evidence="5" type="ORF">MUN78_14390</name>
</gene>
<evidence type="ECO:0000256" key="3">
    <source>
        <dbReference type="ARBA" id="ARBA00023163"/>
    </source>
</evidence>
<dbReference type="Pfam" id="PF07702">
    <property type="entry name" value="UTRA"/>
    <property type="match status" value="1"/>
</dbReference>
<evidence type="ECO:0000313" key="6">
    <source>
        <dbReference type="Proteomes" id="UP000831786"/>
    </source>
</evidence>
<evidence type="ECO:0000259" key="4">
    <source>
        <dbReference type="PROSITE" id="PS50949"/>
    </source>
</evidence>
<dbReference type="InterPro" id="IPR028978">
    <property type="entry name" value="Chorismate_lyase_/UTRA_dom_sf"/>
</dbReference>
<dbReference type="Gene3D" id="1.10.10.10">
    <property type="entry name" value="Winged helix-like DNA-binding domain superfamily/Winged helix DNA-binding domain"/>
    <property type="match status" value="1"/>
</dbReference>
<dbReference type="PANTHER" id="PTHR44846">
    <property type="entry name" value="MANNOSYL-D-GLYCERATE TRANSPORT/METABOLISM SYSTEM REPRESSOR MNGR-RELATED"/>
    <property type="match status" value="1"/>
</dbReference>
<dbReference type="InterPro" id="IPR036390">
    <property type="entry name" value="WH_DNA-bd_sf"/>
</dbReference>
<dbReference type="SUPFAM" id="SSF46785">
    <property type="entry name" value="Winged helix' DNA-binding domain"/>
    <property type="match status" value="1"/>
</dbReference>
<accession>A0ABY4FKN5</accession>
<dbReference type="PROSITE" id="PS50949">
    <property type="entry name" value="HTH_GNTR"/>
    <property type="match status" value="1"/>
</dbReference>
<dbReference type="InterPro" id="IPR011663">
    <property type="entry name" value="UTRA"/>
</dbReference>
<dbReference type="InterPro" id="IPR050679">
    <property type="entry name" value="Bact_HTH_transcr_reg"/>
</dbReference>
<dbReference type="SMART" id="SM00866">
    <property type="entry name" value="UTRA"/>
    <property type="match status" value="1"/>
</dbReference>
<sequence>MSEVVYLRIADELRERIADGGLAPGMDVPTEAELAARWNTSRGPVRNALAVLRGEGLIETGRGRPARVVPRKSTQAVDVSIPFTRWAEAIGATPGAVTQQLARRLAGPETARAFGIDERESVVEVLRLRLLDGRPTMVERLVYLGETARALFDHDLDRVSITELLAAHGFPQAEVDHEIDAVAADALDARLLGVAEGTPVLRLHRVSRDASGRTIEVSDDHYRSDIVRFSVASRGRAPRAADGEAYLRSFGG</sequence>
<proteinExistence type="predicted"/>
<dbReference type="Proteomes" id="UP000831786">
    <property type="component" value="Chromosome"/>
</dbReference>
<evidence type="ECO:0000313" key="5">
    <source>
        <dbReference type="EMBL" id="UOQ56839.1"/>
    </source>
</evidence>
<organism evidence="5 6">
    <name type="scientific">Leucobacter allii</name>
    <dbReference type="NCBI Taxonomy" id="2932247"/>
    <lineage>
        <taxon>Bacteria</taxon>
        <taxon>Bacillati</taxon>
        <taxon>Actinomycetota</taxon>
        <taxon>Actinomycetes</taxon>
        <taxon>Micrococcales</taxon>
        <taxon>Microbacteriaceae</taxon>
        <taxon>Leucobacter</taxon>
    </lineage>
</organism>
<dbReference type="SMART" id="SM00345">
    <property type="entry name" value="HTH_GNTR"/>
    <property type="match status" value="1"/>
</dbReference>
<evidence type="ECO:0000256" key="2">
    <source>
        <dbReference type="ARBA" id="ARBA00023125"/>
    </source>
</evidence>
<keyword evidence="2" id="KW-0238">DNA-binding</keyword>
<dbReference type="InterPro" id="IPR036388">
    <property type="entry name" value="WH-like_DNA-bd_sf"/>
</dbReference>
<dbReference type="Gene3D" id="3.40.1410.10">
    <property type="entry name" value="Chorismate lyase-like"/>
    <property type="match status" value="1"/>
</dbReference>
<dbReference type="RefSeq" id="WP_244727326.1">
    <property type="nucleotide sequence ID" value="NZ_CP095045.1"/>
</dbReference>
<dbReference type="CDD" id="cd07377">
    <property type="entry name" value="WHTH_GntR"/>
    <property type="match status" value="1"/>
</dbReference>
<dbReference type="EMBL" id="CP095045">
    <property type="protein sequence ID" value="UOQ56839.1"/>
    <property type="molecule type" value="Genomic_DNA"/>
</dbReference>